<proteinExistence type="predicted"/>
<name>A0A7J7J7B5_BUGNE</name>
<reference evidence="1" key="1">
    <citation type="submission" date="2020-06" db="EMBL/GenBank/DDBJ databases">
        <title>Draft genome of Bugula neritina, a colonial animal packing powerful symbionts and potential medicines.</title>
        <authorList>
            <person name="Rayko M."/>
        </authorList>
    </citation>
    <scope>NUCLEOTIDE SEQUENCE [LARGE SCALE GENOMIC DNA]</scope>
    <source>
        <strain evidence="1">Kwan_BN1</strain>
    </source>
</reference>
<evidence type="ECO:0000313" key="1">
    <source>
        <dbReference type="EMBL" id="KAF6021644.1"/>
    </source>
</evidence>
<dbReference type="EMBL" id="VXIV02002987">
    <property type="protein sequence ID" value="KAF6021644.1"/>
    <property type="molecule type" value="Genomic_DNA"/>
</dbReference>
<dbReference type="Proteomes" id="UP000593567">
    <property type="component" value="Unassembled WGS sequence"/>
</dbReference>
<dbReference type="AlphaFoldDB" id="A0A7J7J7B5"/>
<accession>A0A7J7J7B5</accession>
<evidence type="ECO:0000313" key="2">
    <source>
        <dbReference type="Proteomes" id="UP000593567"/>
    </source>
</evidence>
<gene>
    <name evidence="1" type="ORF">EB796_020052</name>
</gene>
<organism evidence="1 2">
    <name type="scientific">Bugula neritina</name>
    <name type="common">Brown bryozoan</name>
    <name type="synonym">Sertularia neritina</name>
    <dbReference type="NCBI Taxonomy" id="10212"/>
    <lineage>
        <taxon>Eukaryota</taxon>
        <taxon>Metazoa</taxon>
        <taxon>Spiralia</taxon>
        <taxon>Lophotrochozoa</taxon>
        <taxon>Bryozoa</taxon>
        <taxon>Gymnolaemata</taxon>
        <taxon>Cheilostomatida</taxon>
        <taxon>Flustrina</taxon>
        <taxon>Buguloidea</taxon>
        <taxon>Bugulidae</taxon>
        <taxon>Bugula</taxon>
    </lineage>
</organism>
<sequence length="86" mass="9594">MPPKSRRHETPTGASTFDDTDVCSLQQCGNCVCPTRTNRNLRLFLSKFRSMQIGALIDLLSVRPALSTSAPHVVLHIALYVDFLYT</sequence>
<protein>
    <submittedName>
        <fullName evidence="1">Uncharacterized protein</fullName>
    </submittedName>
</protein>
<comment type="caution">
    <text evidence="1">The sequence shown here is derived from an EMBL/GenBank/DDBJ whole genome shotgun (WGS) entry which is preliminary data.</text>
</comment>
<keyword evidence="2" id="KW-1185">Reference proteome</keyword>